<evidence type="ECO:0000256" key="8">
    <source>
        <dbReference type="SAM" id="Phobius"/>
    </source>
</evidence>
<dbReference type="GO" id="GO:0015744">
    <property type="term" value="P:succinate transport"/>
    <property type="evidence" value="ECO:0007669"/>
    <property type="project" value="TreeGrafter"/>
</dbReference>
<keyword evidence="5 8" id="KW-1133">Transmembrane helix</keyword>
<comment type="caution">
    <text evidence="10">The sequence shown here is derived from an EMBL/GenBank/DDBJ whole genome shotgun (WGS) entry which is preliminary data.</text>
</comment>
<keyword evidence="2" id="KW-1003">Cell membrane</keyword>
<dbReference type="InterPro" id="IPR050539">
    <property type="entry name" value="ThrE_Dicarb/AminoAcid_Exp"/>
</dbReference>
<feature type="transmembrane region" description="Helical" evidence="8">
    <location>
        <begin position="14"/>
        <end position="32"/>
    </location>
</feature>
<evidence type="ECO:0000313" key="10">
    <source>
        <dbReference type="EMBL" id="MBE1236054.1"/>
    </source>
</evidence>
<protein>
    <submittedName>
        <fullName evidence="10">Threonine/serine exporter family protein</fullName>
    </submittedName>
</protein>
<evidence type="ECO:0000256" key="3">
    <source>
        <dbReference type="ARBA" id="ARBA00022519"/>
    </source>
</evidence>
<feature type="domain" description="Threonine/Serine exporter ThrE" evidence="9">
    <location>
        <begin position="23"/>
        <end position="150"/>
    </location>
</feature>
<accession>A0A8J6YLN7</accession>
<organism evidence="10 11">
    <name type="scientific">Phaeovibrio sulfidiphilus</name>
    <dbReference type="NCBI Taxonomy" id="1220600"/>
    <lineage>
        <taxon>Bacteria</taxon>
        <taxon>Pseudomonadati</taxon>
        <taxon>Pseudomonadota</taxon>
        <taxon>Alphaproteobacteria</taxon>
        <taxon>Rhodospirillales</taxon>
        <taxon>Rhodospirillaceae</taxon>
        <taxon>Phaeovibrio</taxon>
    </lineage>
</organism>
<proteinExistence type="inferred from homology"/>
<evidence type="ECO:0000256" key="7">
    <source>
        <dbReference type="ARBA" id="ARBA00034125"/>
    </source>
</evidence>
<dbReference type="Pfam" id="PF12821">
    <property type="entry name" value="ThrE_2"/>
    <property type="match status" value="1"/>
</dbReference>
<evidence type="ECO:0000313" key="11">
    <source>
        <dbReference type="Proteomes" id="UP000631034"/>
    </source>
</evidence>
<keyword evidence="6 8" id="KW-0472">Membrane</keyword>
<evidence type="ECO:0000259" key="9">
    <source>
        <dbReference type="Pfam" id="PF12821"/>
    </source>
</evidence>
<reference evidence="10" key="1">
    <citation type="submission" date="2020-10" db="EMBL/GenBank/DDBJ databases">
        <title>Genome sequence of the unusual species of purple photosynthetic bacteria, Phaeovibrio sulfidiphilus DSM 23193, type strain.</title>
        <authorList>
            <person name="Kyndt J.A."/>
            <person name="Meyer T.E."/>
        </authorList>
    </citation>
    <scope>NUCLEOTIDE SEQUENCE</scope>
    <source>
        <strain evidence="10">DSM 23193</strain>
    </source>
</reference>
<dbReference type="PANTHER" id="PTHR34390:SF1">
    <property type="entry name" value="SUCCINATE TRANSPORTER SUBUNIT YJJB-RELATED"/>
    <property type="match status" value="1"/>
</dbReference>
<evidence type="ECO:0000256" key="1">
    <source>
        <dbReference type="ARBA" id="ARBA00004651"/>
    </source>
</evidence>
<dbReference type="PANTHER" id="PTHR34390">
    <property type="entry name" value="UPF0442 PROTEIN YJJB-RELATED"/>
    <property type="match status" value="1"/>
</dbReference>
<sequence>MTSPLVQALLAPEFALHLAAGGVAAAGFGVLFNFAPRSLLWCLAMGVLAVGVRKIALSSGLALEGASLLAGIAVGVAVQIPHRKLGLTRAALAVAGCIPLVPGGFIARAIIGLFTLTTRPPDPAFVAVVLHDFLAAVFTLAALGVGVSLSLQVFRRRGLDL</sequence>
<dbReference type="EMBL" id="JACZHT010000001">
    <property type="protein sequence ID" value="MBE1236054.1"/>
    <property type="molecule type" value="Genomic_DNA"/>
</dbReference>
<evidence type="ECO:0000256" key="2">
    <source>
        <dbReference type="ARBA" id="ARBA00022475"/>
    </source>
</evidence>
<comment type="subcellular location">
    <subcellularLocation>
        <location evidence="1">Cell membrane</location>
        <topology evidence="1">Multi-pass membrane protein</topology>
    </subcellularLocation>
</comment>
<keyword evidence="11" id="KW-1185">Reference proteome</keyword>
<evidence type="ECO:0000256" key="6">
    <source>
        <dbReference type="ARBA" id="ARBA00023136"/>
    </source>
</evidence>
<dbReference type="GO" id="GO:0005886">
    <property type="term" value="C:plasma membrane"/>
    <property type="evidence" value="ECO:0007669"/>
    <property type="project" value="UniProtKB-SubCell"/>
</dbReference>
<dbReference type="RefSeq" id="WP_192533536.1">
    <property type="nucleotide sequence ID" value="NZ_JACZHT010000001.1"/>
</dbReference>
<evidence type="ECO:0000256" key="4">
    <source>
        <dbReference type="ARBA" id="ARBA00022692"/>
    </source>
</evidence>
<keyword evidence="4 8" id="KW-0812">Transmembrane</keyword>
<comment type="similarity">
    <text evidence="7">Belongs to the ThrE exporter (TC 2.A.79) family.</text>
</comment>
<name>A0A8J6YLN7_9PROT</name>
<feature type="transmembrane region" description="Helical" evidence="8">
    <location>
        <begin position="62"/>
        <end position="80"/>
    </location>
</feature>
<feature type="transmembrane region" description="Helical" evidence="8">
    <location>
        <begin position="92"/>
        <end position="113"/>
    </location>
</feature>
<keyword evidence="3" id="KW-0997">Cell inner membrane</keyword>
<gene>
    <name evidence="10" type="ORF">IHV25_00065</name>
</gene>
<evidence type="ECO:0000256" key="5">
    <source>
        <dbReference type="ARBA" id="ARBA00022989"/>
    </source>
</evidence>
<dbReference type="Proteomes" id="UP000631034">
    <property type="component" value="Unassembled WGS sequence"/>
</dbReference>
<feature type="transmembrane region" description="Helical" evidence="8">
    <location>
        <begin position="133"/>
        <end position="154"/>
    </location>
</feature>
<dbReference type="InterPro" id="IPR024528">
    <property type="entry name" value="ThrE_2"/>
</dbReference>
<dbReference type="AlphaFoldDB" id="A0A8J6YLN7"/>